<feature type="domain" description="Nephrocystin 3-like N-terminal" evidence="3">
    <location>
        <begin position="198"/>
        <end position="361"/>
    </location>
</feature>
<proteinExistence type="predicted"/>
<evidence type="ECO:0000256" key="2">
    <source>
        <dbReference type="SAM" id="MobiDB-lite"/>
    </source>
</evidence>
<dbReference type="InterPro" id="IPR056884">
    <property type="entry name" value="NPHP3-like_N"/>
</dbReference>
<organism evidence="4 5">
    <name type="scientific">Rhizoctonia solani</name>
    <dbReference type="NCBI Taxonomy" id="456999"/>
    <lineage>
        <taxon>Eukaryota</taxon>
        <taxon>Fungi</taxon>
        <taxon>Dikarya</taxon>
        <taxon>Basidiomycota</taxon>
        <taxon>Agaricomycotina</taxon>
        <taxon>Agaricomycetes</taxon>
        <taxon>Cantharellales</taxon>
        <taxon>Ceratobasidiaceae</taxon>
        <taxon>Rhizoctonia</taxon>
    </lineage>
</organism>
<dbReference type="PANTHER" id="PTHR10039:SF17">
    <property type="entry name" value="FUNGAL STAND N-TERMINAL GOODBYE DOMAIN-CONTAINING PROTEIN-RELATED"/>
    <property type="match status" value="1"/>
</dbReference>
<evidence type="ECO:0000256" key="1">
    <source>
        <dbReference type="ARBA" id="ARBA00022737"/>
    </source>
</evidence>
<dbReference type="InterPro" id="IPR027417">
    <property type="entry name" value="P-loop_NTPase"/>
</dbReference>
<evidence type="ECO:0000259" key="3">
    <source>
        <dbReference type="Pfam" id="PF24883"/>
    </source>
</evidence>
<dbReference type="Proteomes" id="UP000663846">
    <property type="component" value="Unassembled WGS sequence"/>
</dbReference>
<sequence length="435" mass="49250">MPTNPSIEPHEFESSTDGSAAPMRIPSSISRVQTDLSNLEVALATDEYPELRSAISGIRTCMAQTEDVINGEYWQVYEGIALRLINLARNIHSALPRLIVPTKRHPVIPRIRRTVVQIKLRRERFAKIEPIGSIVEQETTQYLVITYLLGQLHIELENTHGLSAPVRSSLVERWRVPVYHARYNAIWQTQNQRARIPGTCQEILDAIQHWTENKGPKIYWMTGESGTGKTIIARTICEYLDREKRLGASFFCSSTHESCQDTSRIIPTIAYQLARFSSRYLDMLATPLRESESTDRSLSTQFNQLVIPLIHKRIIRAIPSNVVVVIDALDECSDVTGLWTILELLRQNAENLHIKFLLTSRPNILKSLPVSFLNNTSTIQLHDLREAVELDAHLHLTNVLLRILLPRDGVNQLSKLAGGLFIFATTVTRFLLPGA</sequence>
<dbReference type="PANTHER" id="PTHR10039">
    <property type="entry name" value="AMELOGENIN"/>
    <property type="match status" value="1"/>
</dbReference>
<gene>
    <name evidence="4" type="ORF">RDB_LOCUS83457</name>
</gene>
<comment type="caution">
    <text evidence="4">The sequence shown here is derived from an EMBL/GenBank/DDBJ whole genome shotgun (WGS) entry which is preliminary data.</text>
</comment>
<reference evidence="4" key="1">
    <citation type="submission" date="2021-01" db="EMBL/GenBank/DDBJ databases">
        <authorList>
            <person name="Kaushik A."/>
        </authorList>
    </citation>
    <scope>NUCLEOTIDE SEQUENCE</scope>
    <source>
        <strain evidence="4">AG1-1C</strain>
    </source>
</reference>
<protein>
    <recommendedName>
        <fullName evidence="3">Nephrocystin 3-like N-terminal domain-containing protein</fullName>
    </recommendedName>
</protein>
<accession>A0A8H3AFL1</accession>
<dbReference type="Pfam" id="PF24883">
    <property type="entry name" value="NPHP3_N"/>
    <property type="match status" value="1"/>
</dbReference>
<evidence type="ECO:0000313" key="4">
    <source>
        <dbReference type="EMBL" id="CAE6418794.1"/>
    </source>
</evidence>
<dbReference type="SUPFAM" id="SSF52540">
    <property type="entry name" value="P-loop containing nucleoside triphosphate hydrolases"/>
    <property type="match status" value="1"/>
</dbReference>
<name>A0A8H3AFL1_9AGAM</name>
<dbReference type="AlphaFoldDB" id="A0A8H3AFL1"/>
<feature type="region of interest" description="Disordered" evidence="2">
    <location>
        <begin position="1"/>
        <end position="21"/>
    </location>
</feature>
<dbReference type="EMBL" id="CAJMWS010000320">
    <property type="protein sequence ID" value="CAE6418794.1"/>
    <property type="molecule type" value="Genomic_DNA"/>
</dbReference>
<keyword evidence="1" id="KW-0677">Repeat</keyword>
<dbReference type="Gene3D" id="3.40.50.300">
    <property type="entry name" value="P-loop containing nucleotide triphosphate hydrolases"/>
    <property type="match status" value="1"/>
</dbReference>
<evidence type="ECO:0000313" key="5">
    <source>
        <dbReference type="Proteomes" id="UP000663846"/>
    </source>
</evidence>